<protein>
    <recommendedName>
        <fullName evidence="2">DUF6535 domain-containing protein</fullName>
    </recommendedName>
</protein>
<dbReference type="Pfam" id="PF20153">
    <property type="entry name" value="DUF6535"/>
    <property type="match status" value="1"/>
</dbReference>
<feature type="transmembrane region" description="Helical" evidence="1">
    <location>
        <begin position="200"/>
        <end position="225"/>
    </location>
</feature>
<sequence length="533" mass="60140">MIGDFDGSANALWSLYSKESKSHDEARIQPLKDDMDGVLIFASLTSFVFDSKQNLKVSPTDQMVYYLRQHSTILSQIFQQISSIAPQVSIPSTPPPPFPPFNPPASDVRINAFWFMALTFSLSAALLAILVQQWVRDYMHIFQRYSDPLRSARIRQYLYEGSERWYMPIAAEAVPAFLHVSLLLFFVGLGDSTLNINTTIGLNTIVPISLCGMLYIFTTLAPVIFPQSPYQTSFSGAIWYTIQKSRGRIFKDRDGESKSVGTNMAQGQMQLSMEETNERKGRDGRAIRWLLDNLTEDAEIESLAMSIPGSFNGEWSLEVWAELSRLKEDDTPVVAQRSSRLRTIPNVLGLIPHPFRTCTTRRSPRNALIHRRGLDLANIHRPIVTTSAHERNTIRELCGRIGLLFDTCKNRAVFASDELWRRRARACVEATASLVCYADVELSWFGDILRTLGDIGNFEGMLNLSSTGKDQTFVVRWTCLSIMAIRAILNGVLFREHGGLAVEELFGELRHSDRTDEATEKIALEIDENLKDP</sequence>
<keyword evidence="1" id="KW-1133">Transmembrane helix</keyword>
<name>A0A9P5TDM1_9AGAM</name>
<reference evidence="3" key="1">
    <citation type="submission" date="2019-10" db="EMBL/GenBank/DDBJ databases">
        <authorList>
            <consortium name="DOE Joint Genome Institute"/>
            <person name="Kuo A."/>
            <person name="Miyauchi S."/>
            <person name="Kiss E."/>
            <person name="Drula E."/>
            <person name="Kohler A."/>
            <person name="Sanchez-Garcia M."/>
            <person name="Andreopoulos B."/>
            <person name="Barry K.W."/>
            <person name="Bonito G."/>
            <person name="Buee M."/>
            <person name="Carver A."/>
            <person name="Chen C."/>
            <person name="Cichocki N."/>
            <person name="Clum A."/>
            <person name="Culley D."/>
            <person name="Crous P.W."/>
            <person name="Fauchery L."/>
            <person name="Girlanda M."/>
            <person name="Hayes R."/>
            <person name="Keri Z."/>
            <person name="LaButti K."/>
            <person name="Lipzen A."/>
            <person name="Lombard V."/>
            <person name="Magnuson J."/>
            <person name="Maillard F."/>
            <person name="Morin E."/>
            <person name="Murat C."/>
            <person name="Nolan M."/>
            <person name="Ohm R."/>
            <person name="Pangilinan J."/>
            <person name="Pereira M."/>
            <person name="Perotto S."/>
            <person name="Peter M."/>
            <person name="Riley R."/>
            <person name="Sitrit Y."/>
            <person name="Stielow B."/>
            <person name="Szollosi G."/>
            <person name="Zifcakova L."/>
            <person name="Stursova M."/>
            <person name="Spatafora J.W."/>
            <person name="Tedersoo L."/>
            <person name="Vaario L.-M."/>
            <person name="Yamada A."/>
            <person name="Yan M."/>
            <person name="Wang P."/>
            <person name="Xu J."/>
            <person name="Bruns T."/>
            <person name="Baldrian P."/>
            <person name="Vilgalys R."/>
            <person name="Henrissat B."/>
            <person name="Grigoriev I.V."/>
            <person name="Hibbett D."/>
            <person name="Nagy L.G."/>
            <person name="Martin F.M."/>
        </authorList>
    </citation>
    <scope>NUCLEOTIDE SEQUENCE</scope>
    <source>
        <strain evidence="3">Prilba</strain>
    </source>
</reference>
<keyword evidence="1" id="KW-0812">Transmembrane</keyword>
<feature type="transmembrane region" description="Helical" evidence="1">
    <location>
        <begin position="112"/>
        <end position="135"/>
    </location>
</feature>
<evidence type="ECO:0000256" key="1">
    <source>
        <dbReference type="SAM" id="Phobius"/>
    </source>
</evidence>
<gene>
    <name evidence="3" type="ORF">DFH94DRAFT_849399</name>
</gene>
<evidence type="ECO:0000313" key="3">
    <source>
        <dbReference type="EMBL" id="KAF8486860.1"/>
    </source>
</evidence>
<keyword evidence="4" id="KW-1185">Reference proteome</keyword>
<feature type="domain" description="DUF6535" evidence="2">
    <location>
        <begin position="13"/>
        <end position="192"/>
    </location>
</feature>
<accession>A0A9P5TDM1</accession>
<feature type="transmembrane region" description="Helical" evidence="1">
    <location>
        <begin position="165"/>
        <end position="188"/>
    </location>
</feature>
<proteinExistence type="predicted"/>
<dbReference type="Proteomes" id="UP000759537">
    <property type="component" value="Unassembled WGS sequence"/>
</dbReference>
<keyword evidence="1" id="KW-0472">Membrane</keyword>
<dbReference type="AlphaFoldDB" id="A0A9P5TDM1"/>
<comment type="caution">
    <text evidence="3">The sequence shown here is derived from an EMBL/GenBank/DDBJ whole genome shotgun (WGS) entry which is preliminary data.</text>
</comment>
<organism evidence="3 4">
    <name type="scientific">Russula ochroleuca</name>
    <dbReference type="NCBI Taxonomy" id="152965"/>
    <lineage>
        <taxon>Eukaryota</taxon>
        <taxon>Fungi</taxon>
        <taxon>Dikarya</taxon>
        <taxon>Basidiomycota</taxon>
        <taxon>Agaricomycotina</taxon>
        <taxon>Agaricomycetes</taxon>
        <taxon>Russulales</taxon>
        <taxon>Russulaceae</taxon>
        <taxon>Russula</taxon>
    </lineage>
</organism>
<reference evidence="3" key="2">
    <citation type="journal article" date="2020" name="Nat. Commun.">
        <title>Large-scale genome sequencing of mycorrhizal fungi provides insights into the early evolution of symbiotic traits.</title>
        <authorList>
            <person name="Miyauchi S."/>
            <person name="Kiss E."/>
            <person name="Kuo A."/>
            <person name="Drula E."/>
            <person name="Kohler A."/>
            <person name="Sanchez-Garcia M."/>
            <person name="Morin E."/>
            <person name="Andreopoulos B."/>
            <person name="Barry K.W."/>
            <person name="Bonito G."/>
            <person name="Buee M."/>
            <person name="Carver A."/>
            <person name="Chen C."/>
            <person name="Cichocki N."/>
            <person name="Clum A."/>
            <person name="Culley D."/>
            <person name="Crous P.W."/>
            <person name="Fauchery L."/>
            <person name="Girlanda M."/>
            <person name="Hayes R.D."/>
            <person name="Keri Z."/>
            <person name="LaButti K."/>
            <person name="Lipzen A."/>
            <person name="Lombard V."/>
            <person name="Magnuson J."/>
            <person name="Maillard F."/>
            <person name="Murat C."/>
            <person name="Nolan M."/>
            <person name="Ohm R.A."/>
            <person name="Pangilinan J."/>
            <person name="Pereira M.F."/>
            <person name="Perotto S."/>
            <person name="Peter M."/>
            <person name="Pfister S."/>
            <person name="Riley R."/>
            <person name="Sitrit Y."/>
            <person name="Stielow J.B."/>
            <person name="Szollosi G."/>
            <person name="Zifcakova L."/>
            <person name="Stursova M."/>
            <person name="Spatafora J.W."/>
            <person name="Tedersoo L."/>
            <person name="Vaario L.M."/>
            <person name="Yamada A."/>
            <person name="Yan M."/>
            <person name="Wang P."/>
            <person name="Xu J."/>
            <person name="Bruns T."/>
            <person name="Baldrian P."/>
            <person name="Vilgalys R."/>
            <person name="Dunand C."/>
            <person name="Henrissat B."/>
            <person name="Grigoriev I.V."/>
            <person name="Hibbett D."/>
            <person name="Nagy L.G."/>
            <person name="Martin F.M."/>
        </authorList>
    </citation>
    <scope>NUCLEOTIDE SEQUENCE</scope>
    <source>
        <strain evidence="3">Prilba</strain>
    </source>
</reference>
<dbReference type="InterPro" id="IPR045338">
    <property type="entry name" value="DUF6535"/>
</dbReference>
<dbReference type="OrthoDB" id="3219854at2759"/>
<dbReference type="EMBL" id="WHVB01000001">
    <property type="protein sequence ID" value="KAF8486860.1"/>
    <property type="molecule type" value="Genomic_DNA"/>
</dbReference>
<evidence type="ECO:0000259" key="2">
    <source>
        <dbReference type="Pfam" id="PF20153"/>
    </source>
</evidence>
<evidence type="ECO:0000313" key="4">
    <source>
        <dbReference type="Proteomes" id="UP000759537"/>
    </source>
</evidence>